<comment type="subcellular location">
    <subcellularLocation>
        <location evidence="1">Nucleus</location>
    </subcellularLocation>
</comment>
<proteinExistence type="inferred from homology"/>
<dbReference type="AlphaFoldDB" id="A0A139HNN6"/>
<keyword evidence="7" id="KW-0694">RNA-binding</keyword>
<gene>
    <name evidence="11" type="ORF">AC578_4952</name>
</gene>
<dbReference type="GO" id="GO:0003723">
    <property type="term" value="F:RNA binding"/>
    <property type="evidence" value="ECO:0007669"/>
    <property type="project" value="UniProtKB-KW"/>
</dbReference>
<feature type="compositionally biased region" description="Basic residues" evidence="10">
    <location>
        <begin position="312"/>
        <end position="321"/>
    </location>
</feature>
<keyword evidence="4" id="KW-0690">Ribosome biogenesis</keyword>
<dbReference type="PANTHER" id="PTHR31633:SF1">
    <property type="entry name" value="H_ACA RIBONUCLEOPROTEIN COMPLEX NON-CORE SUBUNIT NAF1"/>
    <property type="match status" value="1"/>
</dbReference>
<evidence type="ECO:0000256" key="1">
    <source>
        <dbReference type="ARBA" id="ARBA00004123"/>
    </source>
</evidence>
<dbReference type="Gene3D" id="2.40.10.230">
    <property type="entry name" value="Probable tRNA pseudouridine synthase domain"/>
    <property type="match status" value="1"/>
</dbReference>
<keyword evidence="12" id="KW-1185">Reference proteome</keyword>
<dbReference type="GO" id="GO:0006364">
    <property type="term" value="P:rRNA processing"/>
    <property type="evidence" value="ECO:0007669"/>
    <property type="project" value="UniProtKB-KW"/>
</dbReference>
<dbReference type="InterPro" id="IPR009000">
    <property type="entry name" value="Transl_B-barrel_sf"/>
</dbReference>
<evidence type="ECO:0000256" key="5">
    <source>
        <dbReference type="ARBA" id="ARBA00022552"/>
    </source>
</evidence>
<feature type="compositionally biased region" description="Basic and acidic residues" evidence="10">
    <location>
        <begin position="150"/>
        <end position="168"/>
    </location>
</feature>
<evidence type="ECO:0000256" key="3">
    <source>
        <dbReference type="ARBA" id="ARBA00021438"/>
    </source>
</evidence>
<evidence type="ECO:0000313" key="12">
    <source>
        <dbReference type="Proteomes" id="UP000070133"/>
    </source>
</evidence>
<feature type="compositionally biased region" description="Acidic residues" evidence="10">
    <location>
        <begin position="1"/>
        <end position="14"/>
    </location>
</feature>
<dbReference type="Pfam" id="PF04410">
    <property type="entry name" value="Gar1"/>
    <property type="match status" value="1"/>
</dbReference>
<dbReference type="Proteomes" id="UP000070133">
    <property type="component" value="Unassembled WGS sequence"/>
</dbReference>
<evidence type="ECO:0000256" key="8">
    <source>
        <dbReference type="ARBA" id="ARBA00023242"/>
    </source>
</evidence>
<keyword evidence="8" id="KW-0539">Nucleus</keyword>
<dbReference type="GO" id="GO:0005732">
    <property type="term" value="C:sno(s)RNA-containing ribonucleoprotein complex"/>
    <property type="evidence" value="ECO:0007669"/>
    <property type="project" value="InterPro"/>
</dbReference>
<evidence type="ECO:0000256" key="9">
    <source>
        <dbReference type="ARBA" id="ARBA00076743"/>
    </source>
</evidence>
<organism evidence="11 12">
    <name type="scientific">Pseudocercospora eumusae</name>
    <dbReference type="NCBI Taxonomy" id="321146"/>
    <lineage>
        <taxon>Eukaryota</taxon>
        <taxon>Fungi</taxon>
        <taxon>Dikarya</taxon>
        <taxon>Ascomycota</taxon>
        <taxon>Pezizomycotina</taxon>
        <taxon>Dothideomycetes</taxon>
        <taxon>Dothideomycetidae</taxon>
        <taxon>Mycosphaerellales</taxon>
        <taxon>Mycosphaerellaceae</taxon>
        <taxon>Pseudocercospora</taxon>
    </lineage>
</organism>
<dbReference type="OrthoDB" id="21550at2759"/>
<dbReference type="STRING" id="321146.A0A139HNN6"/>
<evidence type="ECO:0000256" key="4">
    <source>
        <dbReference type="ARBA" id="ARBA00022517"/>
    </source>
</evidence>
<dbReference type="FunFam" id="2.40.10.230:FF:000002">
    <property type="entry name" value="H/ACA ribonucleoprotein complex non-core subunit NAF1"/>
    <property type="match status" value="1"/>
</dbReference>
<keyword evidence="6" id="KW-0597">Phosphoprotein</keyword>
<dbReference type="GO" id="GO:0005634">
    <property type="term" value="C:nucleus"/>
    <property type="evidence" value="ECO:0007669"/>
    <property type="project" value="UniProtKB-SubCell"/>
</dbReference>
<dbReference type="GO" id="GO:0000493">
    <property type="term" value="P:box H/ACA snoRNP assembly"/>
    <property type="evidence" value="ECO:0007669"/>
    <property type="project" value="InterPro"/>
</dbReference>
<accession>A0A139HNN6</accession>
<evidence type="ECO:0000313" key="11">
    <source>
        <dbReference type="EMBL" id="KXT04068.1"/>
    </source>
</evidence>
<comment type="caution">
    <text evidence="11">The sequence shown here is derived from an EMBL/GenBank/DDBJ whole genome shotgun (WGS) entry which is preliminary data.</text>
</comment>
<feature type="region of interest" description="Disordered" evidence="10">
    <location>
        <begin position="494"/>
        <end position="526"/>
    </location>
</feature>
<dbReference type="EMBL" id="LFZN01000024">
    <property type="protein sequence ID" value="KXT04068.1"/>
    <property type="molecule type" value="Genomic_DNA"/>
</dbReference>
<evidence type="ECO:0000256" key="2">
    <source>
        <dbReference type="ARBA" id="ARBA00009801"/>
    </source>
</evidence>
<feature type="compositionally biased region" description="Acidic residues" evidence="10">
    <location>
        <begin position="293"/>
        <end position="307"/>
    </location>
</feature>
<feature type="compositionally biased region" description="Basic and acidic residues" evidence="10">
    <location>
        <begin position="403"/>
        <end position="427"/>
    </location>
</feature>
<feature type="region of interest" description="Disordered" evidence="10">
    <location>
        <begin position="554"/>
        <end position="587"/>
    </location>
</feature>
<protein>
    <recommendedName>
        <fullName evidence="3">H/ACA ribonucleoprotein complex non-core subunit NAF1</fullName>
    </recommendedName>
    <alternativeName>
        <fullName evidence="9">Nuclear assembly factor 1</fullName>
    </alternativeName>
</protein>
<feature type="region of interest" description="Disordered" evidence="10">
    <location>
        <begin position="144"/>
        <end position="168"/>
    </location>
</feature>
<dbReference type="GO" id="GO:0001522">
    <property type="term" value="P:pseudouridine synthesis"/>
    <property type="evidence" value="ECO:0007669"/>
    <property type="project" value="InterPro"/>
</dbReference>
<feature type="region of interest" description="Disordered" evidence="10">
    <location>
        <begin position="292"/>
        <end position="475"/>
    </location>
</feature>
<reference evidence="11 12" key="1">
    <citation type="submission" date="2015-07" db="EMBL/GenBank/DDBJ databases">
        <title>Comparative genomics of the Sigatoka disease complex on banana suggests a link between parallel evolutionary changes in Pseudocercospora fijiensis and Pseudocercospora eumusae and increased virulence on the banana host.</title>
        <authorList>
            <person name="Chang T.-C."/>
            <person name="Salvucci A."/>
            <person name="Crous P.W."/>
            <person name="Stergiopoulos I."/>
        </authorList>
    </citation>
    <scope>NUCLEOTIDE SEQUENCE [LARGE SCALE GENOMIC DNA]</scope>
    <source>
        <strain evidence="11 12">CBS 114824</strain>
    </source>
</reference>
<feature type="compositionally biased region" description="Low complexity" evidence="10">
    <location>
        <begin position="494"/>
        <end position="516"/>
    </location>
</feature>
<name>A0A139HNN6_9PEZI</name>
<dbReference type="InterPro" id="IPR007504">
    <property type="entry name" value="H/ACA_rnp_Gar1/Naf1"/>
</dbReference>
<evidence type="ECO:0000256" key="7">
    <source>
        <dbReference type="ARBA" id="ARBA00022884"/>
    </source>
</evidence>
<dbReference type="InterPro" id="IPR040309">
    <property type="entry name" value="Naf1"/>
</dbReference>
<feature type="compositionally biased region" description="Low complexity" evidence="10">
    <location>
        <begin position="465"/>
        <end position="475"/>
    </location>
</feature>
<sequence>MDMDMEPHDDDNWDDVYGAVAAPANATESAIPPSTSNPQPQPQPHAVGGARKAATTEGDVPMLDTDGPTARPRATQDAEFMAAAAAQKDSKEAEWRFDESDAESSSQSDTSSSSDDSDDSDSGSDEGYEMLDPATAAKILMSGEGDDDAEKGGGKIAADHQPRTANEVKEEIVPKPDVTITPETKLTFLGIVDKTVQNMALIKGATPGEYQVLETGSLLCNEQRQVIGAVADTFGRVQEPLYSVAFTNQKDVEELGLAHGAKVFYVDSHSTFVFTQPLKNLKGTDASNIHDEEVNEDEMEFSDDEKEAEYKRQKKLAKRGGKAAFSRSDFNQGKTFSTPTNEYQPSYIRGNDAPSQSYGGGGLSYDDDDDAQATGGFYEPLKRPDNLDQLMGAPRPPPQQGFDRGHGRERGDRGRGDRGRGRGDRGRARGGFNQRGGRGGQYQPQQGFSQHAQPRQPAYAQPDTASSSAAPYQQYGQYQGAPSTYVFNGQTYQYNPQQYPAPASQPQYYGQQPSASTPLPPGTYVNPAFYQQQVQSSQQQQPYAGWQGQYSQAYAGAPASHQAQASRQQGPDIGAILKNLQQQQGQQ</sequence>
<dbReference type="InterPro" id="IPR038664">
    <property type="entry name" value="Gar1/Naf1_Cbf5-bd_sf"/>
</dbReference>
<dbReference type="PANTHER" id="PTHR31633">
    <property type="entry name" value="H/ACA RIBONUCLEOPROTEIN COMPLEX NON-CORE SUBUNIT NAF1"/>
    <property type="match status" value="1"/>
</dbReference>
<feature type="region of interest" description="Disordered" evidence="10">
    <location>
        <begin position="1"/>
        <end position="129"/>
    </location>
</feature>
<evidence type="ECO:0000256" key="10">
    <source>
        <dbReference type="SAM" id="MobiDB-lite"/>
    </source>
</evidence>
<feature type="compositionally biased region" description="Polar residues" evidence="10">
    <location>
        <begin position="328"/>
        <end position="344"/>
    </location>
</feature>
<dbReference type="SUPFAM" id="SSF50447">
    <property type="entry name" value="Translation proteins"/>
    <property type="match status" value="1"/>
</dbReference>
<comment type="similarity">
    <text evidence="2">Belongs to the NAF1 family.</text>
</comment>
<keyword evidence="5" id="KW-0698">rRNA processing</keyword>
<evidence type="ECO:0000256" key="6">
    <source>
        <dbReference type="ARBA" id="ARBA00022553"/>
    </source>
</evidence>
<feature type="compositionally biased region" description="Acidic residues" evidence="10">
    <location>
        <begin position="115"/>
        <end position="129"/>
    </location>
</feature>
<feature type="compositionally biased region" description="Basic and acidic residues" evidence="10">
    <location>
        <begin position="88"/>
        <end position="99"/>
    </location>
</feature>
<feature type="compositionally biased region" description="Low complexity" evidence="10">
    <location>
        <begin position="103"/>
        <end position="114"/>
    </location>
</feature>